<feature type="compositionally biased region" description="Pro residues" evidence="1">
    <location>
        <begin position="972"/>
        <end position="987"/>
    </location>
</feature>
<feature type="compositionally biased region" description="Acidic residues" evidence="1">
    <location>
        <begin position="2107"/>
        <end position="2139"/>
    </location>
</feature>
<dbReference type="Proteomes" id="UP000612055">
    <property type="component" value="Unassembled WGS sequence"/>
</dbReference>
<feature type="compositionally biased region" description="Low complexity" evidence="1">
    <location>
        <begin position="234"/>
        <end position="246"/>
    </location>
</feature>
<evidence type="ECO:0000259" key="2">
    <source>
        <dbReference type="Pfam" id="PF11707"/>
    </source>
</evidence>
<dbReference type="Pfam" id="PF11707">
    <property type="entry name" value="Npa1"/>
    <property type="match status" value="1"/>
</dbReference>
<name>A0A836C5E0_9CHLO</name>
<evidence type="ECO:0000313" key="4">
    <source>
        <dbReference type="EMBL" id="KAG2499734.1"/>
    </source>
</evidence>
<feature type="compositionally biased region" description="Low complexity" evidence="1">
    <location>
        <begin position="1586"/>
        <end position="1599"/>
    </location>
</feature>
<feature type="domain" description="URB1 C-terminal" evidence="3">
    <location>
        <begin position="2714"/>
        <end position="2850"/>
    </location>
</feature>
<dbReference type="OrthoDB" id="552330at2759"/>
<feature type="compositionally biased region" description="Basic and acidic residues" evidence="1">
    <location>
        <begin position="1909"/>
        <end position="1922"/>
    </location>
</feature>
<sequence>MARAAPDGRAESPEFNLSKTIEALRAVREHDVSCEGLKALRAAMARPGRAGWSALISYLHASPSCSELTHLWEVQSTVKEQRVLPQLLLLLTDIVSAREPVEPEPPTAPEAPHGRRRANATPAGAPATAAAATAAAAAEERALVASAQRLLIGLALGRRLKLLYHCVGAERAGLANAAMALLAAVAAHSGGAARDMAAAFDWSLTALGRVCRPSRDRSDDKQDQQKQQPNRKGSSASASTSSSAAAWRHPNPLSRPRRAMFVAWARALLSTADSATLARLLPLRPLIGGLLHHIAADPPGQALETLALLGRRVLTSAPGGGAGGGGAALAPRLRAEPFGDAALTALADLAAATDEPVTPEVAAAAAAAASSAALEDAVAAPLAAEAALEVLTLLCTDPACGLAVPLSSDTAGGASASGADGGGGGGGSAAQQAPGVKRLLRLLPRLRPADRLRHGRLLGEVAGRCPWLAAEFASSMPYDLQPRVSARWVAVMSLAARLTAAAAGAPSPLVAKLAASSAAGAPPPSFESPAVRAHLRCCLPPALSKAVLSRGVQHRSPLVSALSLDCLAAALSAIRPLVQSAEAGAARAAAAAANASAVAAAVGSAEGPAAASAASAAAAAAQIASAWAGFLRRLGAAVRSRLPDLQTLLARHAALQTGHKGGAEAAGAAAAADGAEAKPAKKQKRGKGEEAEAGQGGAMDVDGPALEGDGEEAEGGEGEGEDGEDEGEAGAVATAAELAAAVFGAEAAADGAALASAVAVRLLGCLASYCRLLPEAVAEAHLDPLRLLPQDVLQLDEQHQLALLDLLAAAAGGGGGGANDVDGDGSSSAIGRRGLAGVAAAAAAAPLSTALVLPLLRLVTLAPSPAARAAAGDLLLRRLRPLAAPVAAAGEDPEASTVAGWAALELRVWLGMLPAAAPGGAAAAAGDGDANGGGSSASGGGPAGAVLGFFADLVVGGSRRPQDAYELTQGWLPPPPDVSQPGQPPRSPGCGCLPALALRNCLRLLRSRRVGREAEAERGAVAAYVAGVLHQLLQLSPAPEALVHLAEAALAADAASAADKEAAAAGAAAAAASGRAGKAAHQAEGVVTLPAEGRPLLALHEWAVQTCAARAAAVAAPGAAAAAADAAAEPPAPKRRRKSVADGGDERCAAAASSLPWGVGSLRLRLAAVSSAGGEDGNADESASKELRGAVKAAAKAVRAAAKAAAKAGQPPPSLLPPAAAAALAAAAPLASHLLTVTCADSTEAAAAAVGLLQLAAAKAGTAPTATPGGGSVGDDSGALTAALWAFVLAKPLAARCLGPADLLQLAAEGRLAAGSGGGDDEEEGGEGVDAAALATLLPSPAALQAVAGGAAGVSAWDATLPAAAALQVAVRHPQKRKRKAGGAALAAAVAAAGPCALAAAARGVAFWLPLLTSAESVSAALEVARRLLPATAAATAGAAAVEAAEAAARCGALCLVLRCPYLLGPRGSDGGSDAGGGGAVAMAVRQGGATLAAEALTVAADAGPMMMSWGPRQTAAVRAACQLHVDAAAAAVLAVLRGSEAATEAAAAAAGGEEIVAALLPLLRAAPPLQLLPLVEATLAAAPTPAGASANGGPASAGKAKKAKRASAAASGQPVQQPAWLLQAGLGLAASLLEPRLPAAADANAVQAAERQRLGRVFLAVQSVLTSAAAAAAEGDAAAAATAAVAAEALAAGLRGGSGHWLAPHLTPSALAACASLAPECASAADAAAAALELGPPALHAAFATALPAAVAAAEQRSPGSGRRVALARLLPAADAVLHLAEAADGDADSDGASASSAAAAVAAVFREPLLAYATRRRRRPTAPTAAAEAADAMPADAVLQLRRRAVGVLARIVRLQAGAGGAVGDDGGGASDLLHRTLPKLLPPPGAPYPLDEEEDDGDAFRAANGHHHEEKKSKRRDSDAVNGADTTSSRRLPVASAAEQLQAAAALLRAGVGSGDGGGGGDAGGDGGGGRVCSESDLAAVTAVLGAAAATLAALYGRGVLPSAPDSGTPAERRLLAAAAATLDGAVGDLLADTPDDLRASATFASAAEAAAPLVAATVAAAASDPAAVRCVRRLLAALLPAAAGAEEGDAEAGAGKPAGDGAGPEEAEESEEEEEATPEGPQAEEEEEGSEEDAEGLQGHVSTSSSSDSRGSHDSMEDSGSEDGDDGPAAAKRGAGEDADKEELEGVGKAEEGEDEGSGGEGEEEGGSGDEGAATDDATEEEDDEEEGADGAHDAIVDDEAADVELAEVEAPGPGALQLSYGVIQNAGVASAAAAMLEALVAAAALPAVFTPLTAAPALPPAVARMSLPLVSLLPLGNAAADVSSTAAADSAAGVSAGGAGGAGSVGLAEAAREELAVLLETLLDLRVSYDKYDEYGSVRQGRDEDEEVEDVDAGAGGAPFGRAAAERSALAALLSLLQCAYGGSLTAGDRAVLRCMLRLNELLTLAEAAEADGDGGSGDEGGGALASVVSADVASRRMAGPLARSGFLHGPAATAYYAAVAEAEAAAAASADGAATSEAALQRLRAAAVADNHPPDPRTMAVATVCFPACRTLAADEDDPWVSGGAGASRQVAAGAATAAAAADPAWVLPFAVAGLRDGTATAGDLSQWGVLPLCLRCLGSADVGLRTLAYEALAAAAAQLDQLAAAAAAAAAAQQAKGGPAAAATVALAGPAAVGNFLTGGSGGAAAAAAAAAAAVAAAAASSAGVARPPSDWRQRQQLQALLAHVRNAITAPLQQLPGLAALTAAEAAAVLAQPQASGSVRSKGPAPMYKPLTRLIGRRPALDLGAPPLLNRVMAAGAPGQRHEAVWALSVIRWGAQGRLDAGPLRRRFAAEVAMGAVGSAAAALDAGGGGSGGAGGVPLALATVCSLAAALPSIGRHLVLHAGFAPWLAGVAASAVRGPDGTRAAAAAAARQHAGAPLPPAAGLAVDTLLDLASRRVCLRKQDGNAAVLQYGQAVGVLASAATAAGSGALAAAACKLAAAVAAALPPWRARPLWRSVLTPAVLLRLYGAITDGGAASSAWMSDWLQAVVRSSLPAPAQATAVHPGFASLSLPGFPLTSSSGTATDLDADAASAVRHLIRTAVDVALALPSGSGGGSTAPPPAAGPGSLQLARGCLLWLAAQSAAGHSLCAPAAASPGASAAAGGRGTGQDALGEAQALSEAVSRLCARALQEEGGAAGGGGDGTGGGGEVTSAAAAAPACRLLLAAAAAVSRKLLTEAGLTEAAEAEAAEALPCAVACIQRSQCVLPSGGAGARTLVAATAPAAEDAAQARGAAEAAWLRAVAAAVATEGHVGGQGGGAGERWAAAERAVIALRQGMDVEMGDA</sequence>
<dbReference type="InterPro" id="IPR039844">
    <property type="entry name" value="URB1"/>
</dbReference>
<organism evidence="4 5">
    <name type="scientific">Edaphochlamys debaryana</name>
    <dbReference type="NCBI Taxonomy" id="47281"/>
    <lineage>
        <taxon>Eukaryota</taxon>
        <taxon>Viridiplantae</taxon>
        <taxon>Chlorophyta</taxon>
        <taxon>core chlorophytes</taxon>
        <taxon>Chlorophyceae</taxon>
        <taxon>CS clade</taxon>
        <taxon>Chlamydomonadales</taxon>
        <taxon>Chlamydomonadales incertae sedis</taxon>
        <taxon>Edaphochlamys</taxon>
    </lineage>
</organism>
<feature type="compositionally biased region" description="Basic and acidic residues" evidence="1">
    <location>
        <begin position="213"/>
        <end position="224"/>
    </location>
</feature>
<comment type="caution">
    <text evidence="4">The sequence shown here is derived from an EMBL/GenBank/DDBJ whole genome shotgun (WGS) entry which is preliminary data.</text>
</comment>
<keyword evidence="5" id="KW-1185">Reference proteome</keyword>
<dbReference type="InterPro" id="IPR021714">
    <property type="entry name" value="URB1_N"/>
</dbReference>
<dbReference type="InterPro" id="IPR032436">
    <property type="entry name" value="URB1_C"/>
</dbReference>
<dbReference type="GO" id="GO:0005730">
    <property type="term" value="C:nucleolus"/>
    <property type="evidence" value="ECO:0007669"/>
    <property type="project" value="TreeGrafter"/>
</dbReference>
<dbReference type="GO" id="GO:0000466">
    <property type="term" value="P:maturation of 5.8S rRNA from tricistronic rRNA transcript (SSU-rRNA, 5.8S rRNA, LSU-rRNA)"/>
    <property type="evidence" value="ECO:0007669"/>
    <property type="project" value="TreeGrafter"/>
</dbReference>
<accession>A0A836C5E0</accession>
<evidence type="ECO:0008006" key="6">
    <source>
        <dbReference type="Google" id="ProtNLM"/>
    </source>
</evidence>
<feature type="compositionally biased region" description="Basic and acidic residues" evidence="1">
    <location>
        <begin position="2178"/>
        <end position="2195"/>
    </location>
</feature>
<feature type="compositionally biased region" description="Acidic residues" evidence="1">
    <location>
        <begin position="708"/>
        <end position="728"/>
    </location>
</feature>
<evidence type="ECO:0000256" key="1">
    <source>
        <dbReference type="SAM" id="MobiDB-lite"/>
    </source>
</evidence>
<feature type="region of interest" description="Disordered" evidence="1">
    <location>
        <begin position="100"/>
        <end position="126"/>
    </location>
</feature>
<feature type="domain" description="URB1 N-terminal" evidence="2">
    <location>
        <begin position="156"/>
        <end position="490"/>
    </location>
</feature>
<dbReference type="GO" id="GO:0000463">
    <property type="term" value="P:maturation of LSU-rRNA from tricistronic rRNA transcript (SSU-rRNA, 5.8S rRNA, LSU-rRNA)"/>
    <property type="evidence" value="ECO:0007669"/>
    <property type="project" value="TreeGrafter"/>
</dbReference>
<dbReference type="PANTHER" id="PTHR13500:SF0">
    <property type="entry name" value="NUCLEOLAR PRE-RIBOSOMAL-ASSOCIATED PROTEIN 1"/>
    <property type="match status" value="1"/>
</dbReference>
<feature type="region of interest" description="Disordered" evidence="1">
    <location>
        <begin position="212"/>
        <end position="251"/>
    </location>
</feature>
<feature type="region of interest" description="Disordered" evidence="1">
    <location>
        <begin position="665"/>
        <end position="729"/>
    </location>
</feature>
<evidence type="ECO:0000313" key="5">
    <source>
        <dbReference type="Proteomes" id="UP000612055"/>
    </source>
</evidence>
<gene>
    <name evidence="4" type="ORF">HYH03_002667</name>
</gene>
<feature type="compositionally biased region" description="Low complexity" evidence="1">
    <location>
        <begin position="665"/>
        <end position="674"/>
    </location>
</feature>
<feature type="compositionally biased region" description="Low complexity" evidence="1">
    <location>
        <begin position="2089"/>
        <end position="2099"/>
    </location>
</feature>
<feature type="region of interest" description="Disordered" evidence="1">
    <location>
        <begin position="1586"/>
        <end position="1612"/>
    </location>
</feature>
<feature type="region of interest" description="Disordered" evidence="1">
    <location>
        <begin position="1123"/>
        <end position="1145"/>
    </location>
</feature>
<protein>
    <recommendedName>
        <fullName evidence="6">Nucleolar pre-ribosomal-associated protein 1 N-terminal domain-containing protein</fullName>
    </recommendedName>
</protein>
<feature type="compositionally biased region" description="Acidic residues" evidence="1">
    <location>
        <begin position="2161"/>
        <end position="2170"/>
    </location>
</feature>
<evidence type="ECO:0000259" key="3">
    <source>
        <dbReference type="Pfam" id="PF16201"/>
    </source>
</evidence>
<feature type="region of interest" description="Disordered" evidence="1">
    <location>
        <begin position="2089"/>
        <end position="2239"/>
    </location>
</feature>
<proteinExistence type="predicted"/>
<dbReference type="PANTHER" id="PTHR13500">
    <property type="entry name" value="NUCLEOLAR PRERIBOSOMAL-ASSOCIATED PROTEIN 1"/>
    <property type="match status" value="1"/>
</dbReference>
<feature type="region of interest" description="Disordered" evidence="1">
    <location>
        <begin position="966"/>
        <end position="987"/>
    </location>
</feature>
<dbReference type="EMBL" id="JAEHOE010000006">
    <property type="protein sequence ID" value="KAG2499734.1"/>
    <property type="molecule type" value="Genomic_DNA"/>
</dbReference>
<reference evidence="4" key="1">
    <citation type="journal article" date="2020" name="bioRxiv">
        <title>Comparative genomics of Chlamydomonas.</title>
        <authorList>
            <person name="Craig R.J."/>
            <person name="Hasan A.R."/>
            <person name="Ness R.W."/>
            <person name="Keightley P.D."/>
        </authorList>
    </citation>
    <scope>NUCLEOTIDE SEQUENCE</scope>
    <source>
        <strain evidence="4">CCAP 11/70</strain>
    </source>
</reference>
<dbReference type="Pfam" id="PF16201">
    <property type="entry name" value="NopRA1"/>
    <property type="match status" value="1"/>
</dbReference>
<feature type="region of interest" description="Disordered" evidence="1">
    <location>
        <begin position="1876"/>
        <end position="1939"/>
    </location>
</feature>
<feature type="compositionally biased region" description="Acidic residues" evidence="1">
    <location>
        <begin position="2196"/>
        <end position="2233"/>
    </location>
</feature>